<reference evidence="3 4" key="1">
    <citation type="submission" date="2018-05" db="EMBL/GenBank/DDBJ databases">
        <title>Paenibacillus flagellatus sp. nov., isolated from selenium mineral soil.</title>
        <authorList>
            <person name="Dai X."/>
        </authorList>
    </citation>
    <scope>NUCLEOTIDE SEQUENCE [LARGE SCALE GENOMIC DNA]</scope>
    <source>
        <strain evidence="3 4">DXL2</strain>
    </source>
</reference>
<dbReference type="Proteomes" id="UP000247476">
    <property type="component" value="Unassembled WGS sequence"/>
</dbReference>
<feature type="compositionally biased region" description="Basic and acidic residues" evidence="1">
    <location>
        <begin position="16"/>
        <end position="30"/>
    </location>
</feature>
<evidence type="ECO:0008006" key="5">
    <source>
        <dbReference type="Google" id="ProtNLM"/>
    </source>
</evidence>
<feature type="region of interest" description="Disordered" evidence="1">
    <location>
        <begin position="1"/>
        <end position="75"/>
    </location>
</feature>
<protein>
    <recommendedName>
        <fullName evidence="5">DUF4190 domain-containing protein</fullName>
    </recommendedName>
</protein>
<keyword evidence="2" id="KW-0472">Membrane</keyword>
<dbReference type="EMBL" id="QJVJ01000011">
    <property type="protein sequence ID" value="PYI51742.1"/>
    <property type="molecule type" value="Genomic_DNA"/>
</dbReference>
<feature type="transmembrane region" description="Helical" evidence="2">
    <location>
        <begin position="84"/>
        <end position="114"/>
    </location>
</feature>
<evidence type="ECO:0000313" key="3">
    <source>
        <dbReference type="EMBL" id="PYI51742.1"/>
    </source>
</evidence>
<dbReference type="PANTHER" id="PTHR40040">
    <property type="entry name" value="SMALL HYDROPHOBIC PROTEIN-RELATED"/>
    <property type="match status" value="1"/>
</dbReference>
<dbReference type="AlphaFoldDB" id="A0A2V5JZM1"/>
<keyword evidence="2" id="KW-1133">Transmembrane helix</keyword>
<comment type="caution">
    <text evidence="3">The sequence shown here is derived from an EMBL/GenBank/DDBJ whole genome shotgun (WGS) entry which is preliminary data.</text>
</comment>
<dbReference type="InterPro" id="IPR055338">
    <property type="entry name" value="YqfX-like"/>
</dbReference>
<evidence type="ECO:0000256" key="2">
    <source>
        <dbReference type="SAM" id="Phobius"/>
    </source>
</evidence>
<keyword evidence="4" id="KW-1185">Reference proteome</keyword>
<accession>A0A2V5JZM1</accession>
<evidence type="ECO:0000256" key="1">
    <source>
        <dbReference type="SAM" id="MobiDB-lite"/>
    </source>
</evidence>
<keyword evidence="2" id="KW-0812">Transmembrane</keyword>
<gene>
    <name evidence="3" type="ORF">DLM86_22725</name>
</gene>
<feature type="transmembrane region" description="Helical" evidence="2">
    <location>
        <begin position="120"/>
        <end position="142"/>
    </location>
</feature>
<dbReference type="PANTHER" id="PTHR40040:SF1">
    <property type="entry name" value="MEMBRANE PROTEIN"/>
    <property type="match status" value="1"/>
</dbReference>
<organism evidence="3 4">
    <name type="scientific">Paenibacillus flagellatus</name>
    <dbReference type="NCBI Taxonomy" id="2211139"/>
    <lineage>
        <taxon>Bacteria</taxon>
        <taxon>Bacillati</taxon>
        <taxon>Bacillota</taxon>
        <taxon>Bacilli</taxon>
        <taxon>Bacillales</taxon>
        <taxon>Paenibacillaceae</taxon>
        <taxon>Paenibacillus</taxon>
    </lineage>
</organism>
<sequence length="143" mass="15369">MDNERFDEFDDALNNNKREQIGRESGRSYDEEYATEVAPPAMLGGANRNALNRTDAEPVQPVQQVATRSEEGSTVRTGGQTIGWIALALAIASLFVYPALMGGTAIVLGIIAYVQGSRSLGAWSVVIGGIALISYLVLVPYYT</sequence>
<dbReference type="RefSeq" id="WP_110842370.1">
    <property type="nucleotide sequence ID" value="NZ_QJVJ01000011.1"/>
</dbReference>
<name>A0A2V5JZM1_9BACL</name>
<dbReference type="OrthoDB" id="1754157at2"/>
<proteinExistence type="predicted"/>
<evidence type="ECO:0000313" key="4">
    <source>
        <dbReference type="Proteomes" id="UP000247476"/>
    </source>
</evidence>